<keyword evidence="2" id="KW-1185">Reference proteome</keyword>
<gene>
    <name evidence="1" type="ORF">U5817_02080</name>
</gene>
<organism evidence="1 2">
    <name type="scientific">Aromatoleum evansii</name>
    <name type="common">Azoarcus evansii</name>
    <dbReference type="NCBI Taxonomy" id="59406"/>
    <lineage>
        <taxon>Bacteria</taxon>
        <taxon>Pseudomonadati</taxon>
        <taxon>Pseudomonadota</taxon>
        <taxon>Betaproteobacteria</taxon>
        <taxon>Rhodocyclales</taxon>
        <taxon>Rhodocyclaceae</taxon>
        <taxon>Aromatoleum</taxon>
    </lineage>
</organism>
<dbReference type="Gene3D" id="3.40.30.10">
    <property type="entry name" value="Glutaredoxin"/>
    <property type="match status" value="1"/>
</dbReference>
<dbReference type="EMBL" id="CP141259">
    <property type="protein sequence ID" value="WRL46862.1"/>
    <property type="molecule type" value="Genomic_DNA"/>
</dbReference>
<sequence length="106" mass="12195">MSYFKHHVFFCCNQREPGNTCCNDHKATVMQTYAKDRIAALGLKGRGKIRINKAGCLDRCDEGPVLVVYPDNVWYTYVDQDDVDEIINEHLVHGRIVERLRLADNP</sequence>
<dbReference type="RefSeq" id="WP_169130303.1">
    <property type="nucleotide sequence ID" value="NZ_CAWPLS010000258.1"/>
</dbReference>
<dbReference type="SUPFAM" id="SSF52833">
    <property type="entry name" value="Thioredoxin-like"/>
    <property type="match status" value="1"/>
</dbReference>
<protein>
    <submittedName>
        <fullName evidence="1">(2Fe-2S) ferredoxin domain-containing protein</fullName>
    </submittedName>
</protein>
<evidence type="ECO:0000313" key="2">
    <source>
        <dbReference type="Proteomes" id="UP001626593"/>
    </source>
</evidence>
<evidence type="ECO:0000313" key="1">
    <source>
        <dbReference type="EMBL" id="WRL46862.1"/>
    </source>
</evidence>
<dbReference type="InterPro" id="IPR036249">
    <property type="entry name" value="Thioredoxin-like_sf"/>
</dbReference>
<dbReference type="Proteomes" id="UP001626593">
    <property type="component" value="Chromosome"/>
</dbReference>
<dbReference type="CDD" id="cd02980">
    <property type="entry name" value="TRX_Fd_family"/>
    <property type="match status" value="1"/>
</dbReference>
<reference evidence="1 2" key="1">
    <citation type="submission" date="2023-12" db="EMBL/GenBank/DDBJ databases">
        <title>A. evansii MAY27, complete genome.</title>
        <authorList>
            <person name="Wang Y."/>
        </authorList>
    </citation>
    <scope>NUCLEOTIDE SEQUENCE [LARGE SCALE GENOMIC DNA]</scope>
    <source>
        <strain evidence="1 2">MAY27</strain>
    </source>
</reference>
<accession>A0ABZ1ALY6</accession>
<name>A0ABZ1ALY6_AROEV</name>
<proteinExistence type="predicted"/>